<evidence type="ECO:0000313" key="10">
    <source>
        <dbReference type="EMBL" id="GAA4405668.1"/>
    </source>
</evidence>
<evidence type="ECO:0000256" key="2">
    <source>
        <dbReference type="ARBA" id="ARBA00009046"/>
    </source>
</evidence>
<dbReference type="RefSeq" id="WP_345001197.1">
    <property type="nucleotide sequence ID" value="NZ_BAABFR010000142.1"/>
</dbReference>
<evidence type="ECO:0000256" key="8">
    <source>
        <dbReference type="ARBA" id="ARBA00023118"/>
    </source>
</evidence>
<evidence type="ECO:0000256" key="6">
    <source>
        <dbReference type="ARBA" id="ARBA00022806"/>
    </source>
</evidence>
<sequence>MTGLAVGEFADYFSALHGYQPFAWQRRLCESIAATGEWPEVIDSPTGTGKSNVVDIHVFVNALHGWGACPRVPRRLAIVVNRRGIVDAHEQRAQELQASLSDKTRTDVLDRVAEGLSRLQNCRTDTKAALSLVTLRGGLLPAREWIDDPATCTVMCATPDMWGSRLLFNGYGSSRLARPREAGLLAYDSVMVLDEAHLNQQLLTTARRVRELVRRHPLPGPSLQVVETTATPLASGSSRIAGVDVKDLDDEVLARRLTRPKPVTYHATDQWPKRKASDKYVDEIVDEVVRLWEAVATGTVGCVVNTVSTAVRVSERLKSNKRIAGSETRDGVLTWVGPMRPMDLRAQIDEYPGAFAPAGDARIGVVVATQTIEVGVDVDFAALVTELAPGTSLMQRAGRVNRLGDRESGPIVVIGPTAEATESGAYSAAELTRALDWVRAAAEDPAGLAFAGHSRETAPAADSRRGLLSRLEVGDALALTSTSEILATSPDLTLWIRDDLSGEGRTCGIVLRAGLPVNDVDAIALLRATPPATWETFPTHLHIAQDLCLKLRDLQGPYGRAFVWRDGSLTQMDLGIEEAPRVGDIVMLDDVHPIVAAHTIVEYDHGAEVVDTAWGTKDVEVLWRHSDPLLFEQIDDIRHDSDNAVDDIHELVAAIPRLQDADRSQVTVGPPLDGEDEGRTPWIVLRPRAAVLDDEETRQTWSGREQVTLATHSQAVADRVSILAAHLRMSADQARALELAGLYHDLGKQDRRFQRLLNASDSTDVLAKSGDRSSRRAQLRKAGAGLPAGWRHEQLSVLLAAPQLAGVGREQRELVLRLVGTSHGWGRGGFQHGTRDLVEGGEISDEAADLFDYGGWEALIEATERRHGPWACAYLEALLRAADCSVSKEGS</sequence>
<comment type="caution">
    <text evidence="10">The sequence shown here is derived from an EMBL/GenBank/DDBJ whole genome shotgun (WGS) entry which is preliminary data.</text>
</comment>
<dbReference type="PROSITE" id="PS51643">
    <property type="entry name" value="HD_CAS3"/>
    <property type="match status" value="1"/>
</dbReference>
<name>A0ABP8KFN9_9ACTN</name>
<accession>A0ABP8KFN9</accession>
<dbReference type="InterPro" id="IPR038257">
    <property type="entry name" value="CRISPR-assoc_Cas3_HD_sf"/>
</dbReference>
<dbReference type="SUPFAM" id="SSF109604">
    <property type="entry name" value="HD-domain/PDEase-like"/>
    <property type="match status" value="1"/>
</dbReference>
<comment type="similarity">
    <text evidence="2">In the central section; belongs to the CRISPR-associated helicase Cas3 family.</text>
</comment>
<dbReference type="NCBIfam" id="TIGR02621">
    <property type="entry name" value="cas3_GSU0051"/>
    <property type="match status" value="1"/>
</dbReference>
<evidence type="ECO:0000259" key="9">
    <source>
        <dbReference type="PROSITE" id="PS51643"/>
    </source>
</evidence>
<evidence type="ECO:0000313" key="11">
    <source>
        <dbReference type="Proteomes" id="UP001500635"/>
    </source>
</evidence>
<dbReference type="Gene3D" id="3.40.50.300">
    <property type="entry name" value="P-loop containing nucleotide triphosphate hydrolases"/>
    <property type="match status" value="2"/>
</dbReference>
<keyword evidence="11" id="KW-1185">Reference proteome</keyword>
<keyword evidence="5" id="KW-0378">Hydrolase</keyword>
<comment type="similarity">
    <text evidence="1">In the N-terminal section; belongs to the CRISPR-associated nuclease Cas3-HD family.</text>
</comment>
<evidence type="ECO:0000256" key="1">
    <source>
        <dbReference type="ARBA" id="ARBA00006847"/>
    </source>
</evidence>
<keyword evidence="3" id="KW-0479">Metal-binding</keyword>
<dbReference type="InterPro" id="IPR013444">
    <property type="entry name" value="Helicase_Cas3_CRISPR-ass_Anaes"/>
</dbReference>
<gene>
    <name evidence="10" type="ORF">GCM10023147_48930</name>
</gene>
<keyword evidence="4" id="KW-0547">Nucleotide-binding</keyword>
<dbReference type="InterPro" id="IPR027417">
    <property type="entry name" value="P-loop_NTPase"/>
</dbReference>
<reference evidence="11" key="1">
    <citation type="journal article" date="2019" name="Int. J. Syst. Evol. Microbiol.">
        <title>The Global Catalogue of Microorganisms (GCM) 10K type strain sequencing project: providing services to taxonomists for standard genome sequencing and annotation.</title>
        <authorList>
            <consortium name="The Broad Institute Genomics Platform"/>
            <consortium name="The Broad Institute Genome Sequencing Center for Infectious Disease"/>
            <person name="Wu L."/>
            <person name="Ma J."/>
        </authorList>
    </citation>
    <scope>NUCLEOTIDE SEQUENCE [LARGE SCALE GENOMIC DNA]</scope>
    <source>
        <strain evidence="11">JCM 17688</strain>
    </source>
</reference>
<dbReference type="InterPro" id="IPR054712">
    <property type="entry name" value="Cas3-like_dom"/>
</dbReference>
<feature type="domain" description="HD Cas3-type" evidence="9">
    <location>
        <begin position="702"/>
        <end position="887"/>
    </location>
</feature>
<keyword evidence="7" id="KW-0067">ATP-binding</keyword>
<evidence type="ECO:0000256" key="4">
    <source>
        <dbReference type="ARBA" id="ARBA00022741"/>
    </source>
</evidence>
<dbReference type="InterPro" id="IPR006483">
    <property type="entry name" value="CRISPR-assoc_Cas3_HD"/>
</dbReference>
<dbReference type="Pfam" id="PF22590">
    <property type="entry name" value="Cas3-like_C_2"/>
    <property type="match status" value="1"/>
</dbReference>
<evidence type="ECO:0000256" key="7">
    <source>
        <dbReference type="ARBA" id="ARBA00022840"/>
    </source>
</evidence>
<dbReference type="EMBL" id="BAABFR010000142">
    <property type="protein sequence ID" value="GAA4405668.1"/>
    <property type="molecule type" value="Genomic_DNA"/>
</dbReference>
<dbReference type="Gene3D" id="1.10.3210.30">
    <property type="match status" value="1"/>
</dbReference>
<evidence type="ECO:0000256" key="5">
    <source>
        <dbReference type="ARBA" id="ARBA00022801"/>
    </source>
</evidence>
<protein>
    <recommendedName>
        <fullName evidence="9">HD Cas3-type domain-containing protein</fullName>
    </recommendedName>
</protein>
<keyword evidence="8" id="KW-0051">Antiviral defense</keyword>
<evidence type="ECO:0000256" key="3">
    <source>
        <dbReference type="ARBA" id="ARBA00022723"/>
    </source>
</evidence>
<proteinExistence type="inferred from homology"/>
<organism evidence="10 11">
    <name type="scientific">Tsukamurella soli</name>
    <dbReference type="NCBI Taxonomy" id="644556"/>
    <lineage>
        <taxon>Bacteria</taxon>
        <taxon>Bacillati</taxon>
        <taxon>Actinomycetota</taxon>
        <taxon>Actinomycetes</taxon>
        <taxon>Mycobacteriales</taxon>
        <taxon>Tsukamurellaceae</taxon>
        <taxon>Tsukamurella</taxon>
    </lineage>
</organism>
<dbReference type="SUPFAM" id="SSF52540">
    <property type="entry name" value="P-loop containing nucleoside triphosphate hydrolases"/>
    <property type="match status" value="1"/>
</dbReference>
<dbReference type="Proteomes" id="UP001500635">
    <property type="component" value="Unassembled WGS sequence"/>
</dbReference>
<keyword evidence="6" id="KW-0347">Helicase</keyword>